<dbReference type="Proteomes" id="UP001054252">
    <property type="component" value="Unassembled WGS sequence"/>
</dbReference>
<sequence length="74" mass="8486">MEKRKFTQRMPLLFFCYKVQIESAISFVSEERVLKQASISICIFDVHGVLIWRNEGGTFLMHTNCSTCGPLSLV</sequence>
<proteinExistence type="predicted"/>
<gene>
    <name evidence="1" type="ORF">SLEP1_g5277</name>
</gene>
<protein>
    <submittedName>
        <fullName evidence="1">Uncharacterized protein</fullName>
    </submittedName>
</protein>
<comment type="caution">
    <text evidence="1">The sequence shown here is derived from an EMBL/GenBank/DDBJ whole genome shotgun (WGS) entry which is preliminary data.</text>
</comment>
<accession>A0AAV5HZC1</accession>
<evidence type="ECO:0000313" key="1">
    <source>
        <dbReference type="EMBL" id="GKU91396.1"/>
    </source>
</evidence>
<name>A0AAV5HZC1_9ROSI</name>
<organism evidence="1 2">
    <name type="scientific">Rubroshorea leprosula</name>
    <dbReference type="NCBI Taxonomy" id="152421"/>
    <lineage>
        <taxon>Eukaryota</taxon>
        <taxon>Viridiplantae</taxon>
        <taxon>Streptophyta</taxon>
        <taxon>Embryophyta</taxon>
        <taxon>Tracheophyta</taxon>
        <taxon>Spermatophyta</taxon>
        <taxon>Magnoliopsida</taxon>
        <taxon>eudicotyledons</taxon>
        <taxon>Gunneridae</taxon>
        <taxon>Pentapetalae</taxon>
        <taxon>rosids</taxon>
        <taxon>malvids</taxon>
        <taxon>Malvales</taxon>
        <taxon>Dipterocarpaceae</taxon>
        <taxon>Rubroshorea</taxon>
    </lineage>
</organism>
<keyword evidence="2" id="KW-1185">Reference proteome</keyword>
<evidence type="ECO:0000313" key="2">
    <source>
        <dbReference type="Proteomes" id="UP001054252"/>
    </source>
</evidence>
<dbReference type="AlphaFoldDB" id="A0AAV5HZC1"/>
<dbReference type="EMBL" id="BPVZ01000005">
    <property type="protein sequence ID" value="GKU91396.1"/>
    <property type="molecule type" value="Genomic_DNA"/>
</dbReference>
<reference evidence="1 2" key="1">
    <citation type="journal article" date="2021" name="Commun. Biol.">
        <title>The genome of Shorea leprosula (Dipterocarpaceae) highlights the ecological relevance of drought in aseasonal tropical rainforests.</title>
        <authorList>
            <person name="Ng K.K.S."/>
            <person name="Kobayashi M.J."/>
            <person name="Fawcett J.A."/>
            <person name="Hatakeyama M."/>
            <person name="Paape T."/>
            <person name="Ng C.H."/>
            <person name="Ang C.C."/>
            <person name="Tnah L.H."/>
            <person name="Lee C.T."/>
            <person name="Nishiyama T."/>
            <person name="Sese J."/>
            <person name="O'Brien M.J."/>
            <person name="Copetti D."/>
            <person name="Mohd Noor M.I."/>
            <person name="Ong R.C."/>
            <person name="Putra M."/>
            <person name="Sireger I.Z."/>
            <person name="Indrioko S."/>
            <person name="Kosugi Y."/>
            <person name="Izuno A."/>
            <person name="Isagi Y."/>
            <person name="Lee S.L."/>
            <person name="Shimizu K.K."/>
        </authorList>
    </citation>
    <scope>NUCLEOTIDE SEQUENCE [LARGE SCALE GENOMIC DNA]</scope>
    <source>
        <strain evidence="1">214</strain>
    </source>
</reference>